<sequence>MFFIFGISKKLKQKIDQKVLYNGEMVTGIIKVYRFYFDFFFIPFIPLHRTYSLYIPKTDEYYENNYFGKMPKKYLEICKQAAKSV</sequence>
<evidence type="ECO:0000313" key="1">
    <source>
        <dbReference type="EMBL" id="SFI15282.1"/>
    </source>
</evidence>
<gene>
    <name evidence="1" type="ORF">SAMN05443292_1662</name>
</gene>
<reference evidence="1 2" key="1">
    <citation type="submission" date="2016-10" db="EMBL/GenBank/DDBJ databases">
        <authorList>
            <person name="de Groot N.N."/>
        </authorList>
    </citation>
    <scope>NUCLEOTIDE SEQUENCE [LARGE SCALE GENOMIC DNA]</scope>
    <source>
        <strain evidence="1 2">DSM 26000</strain>
    </source>
</reference>
<organism evidence="1 2">
    <name type="scientific">Halpernia frigidisoli</name>
    <dbReference type="NCBI Taxonomy" id="1125876"/>
    <lineage>
        <taxon>Bacteria</taxon>
        <taxon>Pseudomonadati</taxon>
        <taxon>Bacteroidota</taxon>
        <taxon>Flavobacteriia</taxon>
        <taxon>Flavobacteriales</taxon>
        <taxon>Weeksellaceae</taxon>
        <taxon>Chryseobacterium group</taxon>
        <taxon>Halpernia</taxon>
    </lineage>
</organism>
<evidence type="ECO:0000313" key="2">
    <source>
        <dbReference type="Proteomes" id="UP000198931"/>
    </source>
</evidence>
<name>A0A1I3FW30_9FLAO</name>
<dbReference type="STRING" id="1125876.SAMN05443292_1662"/>
<dbReference type="Proteomes" id="UP000198931">
    <property type="component" value="Unassembled WGS sequence"/>
</dbReference>
<protein>
    <submittedName>
        <fullName evidence="1">Uncharacterized protein</fullName>
    </submittedName>
</protein>
<dbReference type="EMBL" id="FOQT01000002">
    <property type="protein sequence ID" value="SFI15282.1"/>
    <property type="molecule type" value="Genomic_DNA"/>
</dbReference>
<proteinExistence type="predicted"/>
<keyword evidence="2" id="KW-1185">Reference proteome</keyword>
<dbReference type="AlphaFoldDB" id="A0A1I3FW30"/>
<accession>A0A1I3FW30</accession>
<dbReference type="OrthoDB" id="1261251at2"/>
<dbReference type="RefSeq" id="WP_090079621.1">
    <property type="nucleotide sequence ID" value="NZ_FOQT01000002.1"/>
</dbReference>